<dbReference type="AlphaFoldDB" id="A0A921F9P0"/>
<keyword evidence="1" id="KW-1133">Transmembrane helix</keyword>
<evidence type="ECO:0000313" key="2">
    <source>
        <dbReference type="EMBL" id="HJE97919.1"/>
    </source>
</evidence>
<protein>
    <submittedName>
        <fullName evidence="2">Uncharacterized protein</fullName>
    </submittedName>
</protein>
<reference evidence="2" key="2">
    <citation type="submission" date="2021-09" db="EMBL/GenBank/DDBJ databases">
        <authorList>
            <person name="Gilroy R."/>
        </authorList>
    </citation>
    <scope>NUCLEOTIDE SEQUENCE</scope>
    <source>
        <strain evidence="2">CHK174-6876</strain>
    </source>
</reference>
<organism evidence="2 3">
    <name type="scientific">Ligilactobacillus acidipiscis</name>
    <dbReference type="NCBI Taxonomy" id="89059"/>
    <lineage>
        <taxon>Bacteria</taxon>
        <taxon>Bacillati</taxon>
        <taxon>Bacillota</taxon>
        <taxon>Bacilli</taxon>
        <taxon>Lactobacillales</taxon>
        <taxon>Lactobacillaceae</taxon>
        <taxon>Ligilactobacillus</taxon>
    </lineage>
</organism>
<keyword evidence="1" id="KW-0472">Membrane</keyword>
<proteinExistence type="predicted"/>
<evidence type="ECO:0000313" key="3">
    <source>
        <dbReference type="Proteomes" id="UP000707535"/>
    </source>
</evidence>
<sequence length="67" mass="7996">MREMNWFQKYVIAPIAIALMFVSWLVFQIMMFVPFIPVTLLKFASGNSLMGWEEWKELISESWSDLF</sequence>
<comment type="caution">
    <text evidence="2">The sequence shown here is derived from an EMBL/GenBank/DDBJ whole genome shotgun (WGS) entry which is preliminary data.</text>
</comment>
<keyword evidence="1" id="KW-0812">Transmembrane</keyword>
<gene>
    <name evidence="2" type="ORF">K8V00_09880</name>
</gene>
<dbReference type="EMBL" id="DYXG01000095">
    <property type="protein sequence ID" value="HJE97919.1"/>
    <property type="molecule type" value="Genomic_DNA"/>
</dbReference>
<reference evidence="2" key="1">
    <citation type="journal article" date="2021" name="PeerJ">
        <title>Extensive microbial diversity within the chicken gut microbiome revealed by metagenomics and culture.</title>
        <authorList>
            <person name="Gilroy R."/>
            <person name="Ravi A."/>
            <person name="Getino M."/>
            <person name="Pursley I."/>
            <person name="Horton D.L."/>
            <person name="Alikhan N.F."/>
            <person name="Baker D."/>
            <person name="Gharbi K."/>
            <person name="Hall N."/>
            <person name="Watson M."/>
            <person name="Adriaenssens E.M."/>
            <person name="Foster-Nyarko E."/>
            <person name="Jarju S."/>
            <person name="Secka A."/>
            <person name="Antonio M."/>
            <person name="Oren A."/>
            <person name="Chaudhuri R.R."/>
            <person name="La Ragione R."/>
            <person name="Hildebrand F."/>
            <person name="Pallen M.J."/>
        </authorList>
    </citation>
    <scope>NUCLEOTIDE SEQUENCE</scope>
    <source>
        <strain evidence="2">CHK174-6876</strain>
    </source>
</reference>
<accession>A0A921F9P0</accession>
<feature type="transmembrane region" description="Helical" evidence="1">
    <location>
        <begin position="12"/>
        <end position="36"/>
    </location>
</feature>
<evidence type="ECO:0000256" key="1">
    <source>
        <dbReference type="SAM" id="Phobius"/>
    </source>
</evidence>
<dbReference type="Proteomes" id="UP000707535">
    <property type="component" value="Unassembled WGS sequence"/>
</dbReference>
<name>A0A921F9P0_9LACO</name>